<evidence type="ECO:0000313" key="1">
    <source>
        <dbReference type="EMBL" id="MSR92096.1"/>
    </source>
</evidence>
<dbReference type="RefSeq" id="WP_154531996.1">
    <property type="nucleotide sequence ID" value="NZ_VULX01000022.1"/>
</dbReference>
<organism evidence="1 2">
    <name type="scientific">Inconstantimicrobium porci</name>
    <dbReference type="NCBI Taxonomy" id="2652291"/>
    <lineage>
        <taxon>Bacteria</taxon>
        <taxon>Bacillati</taxon>
        <taxon>Bacillota</taxon>
        <taxon>Clostridia</taxon>
        <taxon>Eubacteriales</taxon>
        <taxon>Clostridiaceae</taxon>
        <taxon>Inconstantimicrobium</taxon>
    </lineage>
</organism>
<dbReference type="AlphaFoldDB" id="A0A7X2MZR7"/>
<keyword evidence="2" id="KW-1185">Reference proteome</keyword>
<proteinExistence type="predicted"/>
<dbReference type="EMBL" id="VULX01000022">
    <property type="protein sequence ID" value="MSR92096.1"/>
    <property type="molecule type" value="Genomic_DNA"/>
</dbReference>
<gene>
    <name evidence="1" type="ORF">FYJ33_12015</name>
</gene>
<dbReference type="Proteomes" id="UP000460287">
    <property type="component" value="Unassembled WGS sequence"/>
</dbReference>
<evidence type="ECO:0000313" key="2">
    <source>
        <dbReference type="Proteomes" id="UP000460287"/>
    </source>
</evidence>
<protein>
    <submittedName>
        <fullName evidence="1">Uncharacterized protein</fullName>
    </submittedName>
</protein>
<reference evidence="1 2" key="1">
    <citation type="submission" date="2019-08" db="EMBL/GenBank/DDBJ databases">
        <title>In-depth cultivation of the pig gut microbiome towards novel bacterial diversity and tailored functional studies.</title>
        <authorList>
            <person name="Wylensek D."/>
            <person name="Hitch T.C.A."/>
            <person name="Clavel T."/>
        </authorList>
    </citation>
    <scope>NUCLEOTIDE SEQUENCE [LARGE SCALE GENOMIC DNA]</scope>
    <source>
        <strain evidence="1 2">WCA-383-APC-5B</strain>
    </source>
</reference>
<sequence length="284" mass="33030">MIFDKDANFPYPVLSYKSDSYEYNDFMLSINLDENTMNYKLYIKYNIESDFIKKLLLHGQAQLLLIIKSKDNSFYPIGIKQNSLEIPKSRLALSSRTSIQLFIQSKEEINFADNEDLNSFYSEFKDEIVVPKNALLGYSNTVVFDGSIKKPLDLFEKKVDETLKSDIKIQLSSETIVIVYKNKELQFANSSYGQALNNPYVYMGLQKALYRFIQNNSEENDDEVEINEIEVPYDALDVKLYNLMKRKMVDVVNYDNIDEVIYAISDKILDKYSSAVWRLQQNGN</sequence>
<name>A0A7X2MZR7_9CLOT</name>
<accession>A0A7X2MZR7</accession>
<comment type="caution">
    <text evidence="1">The sequence shown here is derived from an EMBL/GenBank/DDBJ whole genome shotgun (WGS) entry which is preliminary data.</text>
</comment>